<dbReference type="PROSITE" id="PS51061">
    <property type="entry name" value="R3H"/>
    <property type="match status" value="1"/>
</dbReference>
<feature type="region of interest" description="Disordered" evidence="1">
    <location>
        <begin position="250"/>
        <end position="299"/>
    </location>
</feature>
<organism evidence="3 4">
    <name type="scientific">Fluviispira multicolorata</name>
    <dbReference type="NCBI Taxonomy" id="2654512"/>
    <lineage>
        <taxon>Bacteria</taxon>
        <taxon>Pseudomonadati</taxon>
        <taxon>Bdellovibrionota</taxon>
        <taxon>Oligoflexia</taxon>
        <taxon>Silvanigrellales</taxon>
        <taxon>Silvanigrellaceae</taxon>
        <taxon>Fluviispira</taxon>
    </lineage>
</organism>
<proteinExistence type="predicted"/>
<keyword evidence="4" id="KW-1185">Reference proteome</keyword>
<reference evidence="3 4" key="1">
    <citation type="submission" date="2019-10" db="EMBL/GenBank/DDBJ databases">
        <title>New genus of Silvanigrellaceae.</title>
        <authorList>
            <person name="Pitt A."/>
            <person name="Hahn M.W."/>
        </authorList>
    </citation>
    <scope>NUCLEOTIDE SEQUENCE [LARGE SCALE GENOMIC DNA]</scope>
    <source>
        <strain evidence="3 4">33A1-SZDP</strain>
    </source>
</reference>
<dbReference type="AlphaFoldDB" id="A0A833N396"/>
<dbReference type="Proteomes" id="UP000442694">
    <property type="component" value="Unassembled WGS sequence"/>
</dbReference>
<name>A0A833N396_9BACT</name>
<dbReference type="EMBL" id="WFLN01000007">
    <property type="protein sequence ID" value="KAB8029729.1"/>
    <property type="molecule type" value="Genomic_DNA"/>
</dbReference>
<feature type="compositionally biased region" description="Basic and acidic residues" evidence="1">
    <location>
        <begin position="250"/>
        <end position="295"/>
    </location>
</feature>
<dbReference type="GO" id="GO:0003676">
    <property type="term" value="F:nucleic acid binding"/>
    <property type="evidence" value="ECO:0007669"/>
    <property type="project" value="UniProtKB-UniRule"/>
</dbReference>
<protein>
    <recommendedName>
        <fullName evidence="2">R3H domain-containing protein</fullName>
    </recommendedName>
</protein>
<gene>
    <name evidence="3" type="ORF">GCL57_09290</name>
</gene>
<sequence>MSCLPFIKLFMGLFIVTEPTKIAINSDSFIYAVHQAFEARSKANGDFNSHLRFEPFLIGSWTSPESYDFSSFKTLLSDIIAHHIKVLPHFNRNETVTLENIAWFSHSIAALFADIEFMLVSYTGFGLPKLLSGNLPKATSSKNIVFALKKYQNYIALDSEEPREPFSLFPLLSESEEALDEHYVQEIWSLIASIAKKYLDSYFELFSSYALWKYTAKEVFVEAIDWNVRPPCGIAYRKQFKELFDREREERNARRNEKHSQRKGDKDKSSFKKEDRKPHYTQKIDKNDMVEKPKISSDLSTSTTEKLSFVIENSAQVPEKPRFEGKMQTRSAVAQQQNVFQGASSNPLEPKNQQNLEDALHEVSKAVQKMLKNKSIPEISLNPQNSFVRRQQHVVISEAGFDTESRGDARNRHVCIKRKD</sequence>
<feature type="domain" description="R3H" evidence="2">
    <location>
        <begin position="350"/>
        <end position="420"/>
    </location>
</feature>
<dbReference type="InterPro" id="IPR001374">
    <property type="entry name" value="R3H_dom"/>
</dbReference>
<dbReference type="InterPro" id="IPR036867">
    <property type="entry name" value="R3H_dom_sf"/>
</dbReference>
<dbReference type="SUPFAM" id="SSF82708">
    <property type="entry name" value="R3H domain"/>
    <property type="match status" value="1"/>
</dbReference>
<accession>A0A833N396</accession>
<dbReference type="Gene3D" id="3.30.1370.50">
    <property type="entry name" value="R3H-like domain"/>
    <property type="match status" value="1"/>
</dbReference>
<comment type="caution">
    <text evidence="3">The sequence shown here is derived from an EMBL/GenBank/DDBJ whole genome shotgun (WGS) entry which is preliminary data.</text>
</comment>
<dbReference type="CDD" id="cd02325">
    <property type="entry name" value="R3H"/>
    <property type="match status" value="1"/>
</dbReference>
<dbReference type="Pfam" id="PF01424">
    <property type="entry name" value="R3H"/>
    <property type="match status" value="1"/>
</dbReference>
<evidence type="ECO:0000256" key="1">
    <source>
        <dbReference type="SAM" id="MobiDB-lite"/>
    </source>
</evidence>
<evidence type="ECO:0000259" key="2">
    <source>
        <dbReference type="PROSITE" id="PS51061"/>
    </source>
</evidence>
<evidence type="ECO:0000313" key="3">
    <source>
        <dbReference type="EMBL" id="KAB8029729.1"/>
    </source>
</evidence>
<evidence type="ECO:0000313" key="4">
    <source>
        <dbReference type="Proteomes" id="UP000442694"/>
    </source>
</evidence>